<feature type="compositionally biased region" description="Basic and acidic residues" evidence="1">
    <location>
        <begin position="195"/>
        <end position="204"/>
    </location>
</feature>
<dbReference type="OMA" id="NDQTHDS"/>
<feature type="compositionally biased region" description="Polar residues" evidence="1">
    <location>
        <begin position="1025"/>
        <end position="1041"/>
    </location>
</feature>
<feature type="region of interest" description="Disordered" evidence="1">
    <location>
        <begin position="557"/>
        <end position="585"/>
    </location>
</feature>
<feature type="region of interest" description="Disordered" evidence="1">
    <location>
        <begin position="1140"/>
        <end position="1164"/>
    </location>
</feature>
<evidence type="ECO:0000313" key="2">
    <source>
        <dbReference type="EMBL" id="CDW79539.1"/>
    </source>
</evidence>
<dbReference type="AlphaFoldDB" id="A0A078ABH5"/>
<organism evidence="2 3">
    <name type="scientific">Stylonychia lemnae</name>
    <name type="common">Ciliate</name>
    <dbReference type="NCBI Taxonomy" id="5949"/>
    <lineage>
        <taxon>Eukaryota</taxon>
        <taxon>Sar</taxon>
        <taxon>Alveolata</taxon>
        <taxon>Ciliophora</taxon>
        <taxon>Intramacronucleata</taxon>
        <taxon>Spirotrichea</taxon>
        <taxon>Stichotrichia</taxon>
        <taxon>Sporadotrichida</taxon>
        <taxon>Oxytrichidae</taxon>
        <taxon>Stylonychinae</taxon>
        <taxon>Stylonychia</taxon>
    </lineage>
</organism>
<accession>A0A078ABH5</accession>
<feature type="compositionally biased region" description="Polar residues" evidence="1">
    <location>
        <begin position="753"/>
        <end position="766"/>
    </location>
</feature>
<feature type="region of interest" description="Disordered" evidence="1">
    <location>
        <begin position="805"/>
        <end position="834"/>
    </location>
</feature>
<dbReference type="InParanoid" id="A0A078ABH5"/>
<feature type="region of interest" description="Disordered" evidence="1">
    <location>
        <begin position="179"/>
        <end position="204"/>
    </location>
</feature>
<reference evidence="2 3" key="1">
    <citation type="submission" date="2014-06" db="EMBL/GenBank/DDBJ databases">
        <authorList>
            <person name="Swart Estienne"/>
        </authorList>
    </citation>
    <scope>NUCLEOTIDE SEQUENCE [LARGE SCALE GENOMIC DNA]</scope>
    <source>
        <strain evidence="2 3">130c</strain>
    </source>
</reference>
<name>A0A078ABH5_STYLE</name>
<protein>
    <submittedName>
        <fullName evidence="2">Uncharacterized protein</fullName>
    </submittedName>
</protein>
<feature type="region of interest" description="Disordered" evidence="1">
    <location>
        <begin position="1017"/>
        <end position="1041"/>
    </location>
</feature>
<feature type="compositionally biased region" description="Polar residues" evidence="1">
    <location>
        <begin position="560"/>
        <end position="585"/>
    </location>
</feature>
<keyword evidence="3" id="KW-1185">Reference proteome</keyword>
<evidence type="ECO:0000256" key="1">
    <source>
        <dbReference type="SAM" id="MobiDB-lite"/>
    </source>
</evidence>
<sequence length="1164" mass="136537">MQTSQTASHNKIQKTTFTSKLNYNDFHQKQTSPDLQEQPFIFSTMLNKKQSNPQIQNQIQTNKKQLCLSINRDKSEIHLSPKNQAEYQADKRMSIENKTNVQSPTLLKPQIQSRPVELLLTQNQLLLSPSNLSTRPNTLFSPTISKTNSKMFQTQQSNIEQPYSAKNINLIQKIREDFKLDPPSNSNQDSVQKQKNNEKRSSYLKKENTFSQKILMNFAQKQHQQTPNNYQQQFLFKNESSNNNIYQKPLNGNPFQTPKAQLQQTKSFLNFKTEYDTQKLQNDISNLSSNNKLNSLTTKNPGSMFKAEDRFQSYQNKNNGVQQQYSNFEQRIQSIGQPQSQFKILKLQLNDQFNESHQKRFSYDNNNHFDNDRNGMVRRLSFSNMNDPNILPSNNIDQNEQNFQILENKCDYQMSPPLNKNSRYDFEDKNSESQIKIDQDQSIVMCSNSKSRSNSFIRGSPKRFLMKSNDQTHDSNNQLSFSGNKIIQFKASAKKLALSSFKESSIGMDEGQQDDTDKSLLEHRDDVKSYIKDMKNRCRNMNDEFDKRHSQLFVKRDETQQLQSSSQNSEKFNPVTNSDNDSSMRQNYKTQYQMSKHNQGQNDHKTTIFSMDNTMNSNTMQLYDSIYEKKLQETKYTNWRSNKNIETFNINEQNVTSRSSQQAIISLKVVEDNYNSTRRKDQIQNLNDTNTDSKLSEYQSIQIEQEMNPEDKRSSIVRQKLQEIQDQLVFTQNALRSSNSKILLNSTDSIQSNTYEQTDQNRGSNQYKRDSLNKNKNDKIEGIDELRNSIDLKLKSIMNKKQAYVRSDDVENQDQCEISQTQDKSVNQDDLEQSPEFSVHITPMKDEQVSMNQNDQTLNLNDSHERSLSRNKFINKISQIRQKLHNKEESQSQERLLNIQDQSMISQKDLERRRSSLQRSQKLLQNFQSLSKQGPEQEYDLNDKIKNQKQVIQLSQSSNNLLLDKHAQSIIKHNRNDTSDFMSRTYAMDINESFGDNKFYSQGYVYKISSKRQSVISENQDKSLDSVTEDSNQKNQNVIYEPQSVMNQIRQSIQKSLQETRYRQNTDYDVDDEYQAEFYDQKHDKQRAAEQDQTLKQNRLIQLNDEIEYTRISSKQIIEKERQKMKILNEEFDRQQKLLKQMNESENTNESQCELDETSMSKDQ</sequence>
<evidence type="ECO:0000313" key="3">
    <source>
        <dbReference type="Proteomes" id="UP000039865"/>
    </source>
</evidence>
<feature type="compositionally biased region" description="Polar residues" evidence="1">
    <location>
        <begin position="183"/>
        <end position="194"/>
    </location>
</feature>
<feature type="compositionally biased region" description="Polar residues" evidence="1">
    <location>
        <begin position="1142"/>
        <end position="1152"/>
    </location>
</feature>
<feature type="region of interest" description="Disordered" evidence="1">
    <location>
        <begin position="753"/>
        <end position="775"/>
    </location>
</feature>
<feature type="compositionally biased region" description="Polar residues" evidence="1">
    <location>
        <begin position="813"/>
        <end position="825"/>
    </location>
</feature>
<proteinExistence type="predicted"/>
<gene>
    <name evidence="2" type="primary">Contig259.g296</name>
    <name evidence="2" type="ORF">STYLEM_8528</name>
</gene>
<dbReference type="Proteomes" id="UP000039865">
    <property type="component" value="Unassembled WGS sequence"/>
</dbReference>
<dbReference type="EMBL" id="CCKQ01008093">
    <property type="protein sequence ID" value="CDW79539.1"/>
    <property type="molecule type" value="Genomic_DNA"/>
</dbReference>